<dbReference type="InterPro" id="IPR016032">
    <property type="entry name" value="Sig_transdc_resp-reg_C-effctor"/>
</dbReference>
<dbReference type="RefSeq" id="WP_049704732.1">
    <property type="nucleotide sequence ID" value="NZ_BMFM01000001.1"/>
</dbReference>
<dbReference type="InterPro" id="IPR000792">
    <property type="entry name" value="Tscrpt_reg_LuxR_C"/>
</dbReference>
<dbReference type="GO" id="GO:0006355">
    <property type="term" value="P:regulation of DNA-templated transcription"/>
    <property type="evidence" value="ECO:0007669"/>
    <property type="project" value="InterPro"/>
</dbReference>
<dbReference type="EMBL" id="CP041690">
    <property type="protein sequence ID" value="QEE20165.1"/>
    <property type="molecule type" value="Genomic_DNA"/>
</dbReference>
<accession>A0A5B9DMK9</accession>
<reference evidence="1 2" key="1">
    <citation type="journal article" date="2015" name="Int. J. Syst. Evol. Microbiol.">
        <title>Youhaiella tibetensis gen. nov., sp. nov., isolated from subsurface sediment.</title>
        <authorList>
            <person name="Wang Y.X."/>
            <person name="Huang F.Q."/>
            <person name="Nogi Y."/>
            <person name="Pang S.J."/>
            <person name="Wang P.K."/>
            <person name="Lv J."/>
        </authorList>
    </citation>
    <scope>NUCLEOTIDE SEQUENCE [LARGE SCALE GENOMIC DNA]</scope>
    <source>
        <strain evidence="2">fig4</strain>
    </source>
</reference>
<evidence type="ECO:0000313" key="2">
    <source>
        <dbReference type="Proteomes" id="UP000321062"/>
    </source>
</evidence>
<organism evidence="1 2">
    <name type="scientific">Paradevosia tibetensis</name>
    <dbReference type="NCBI Taxonomy" id="1447062"/>
    <lineage>
        <taxon>Bacteria</taxon>
        <taxon>Pseudomonadati</taxon>
        <taxon>Pseudomonadota</taxon>
        <taxon>Alphaproteobacteria</taxon>
        <taxon>Hyphomicrobiales</taxon>
        <taxon>Devosiaceae</taxon>
        <taxon>Paradevosia</taxon>
    </lineage>
</organism>
<protein>
    <submittedName>
        <fullName evidence="1">Helix-turn-helix transcriptional regulator</fullName>
    </submittedName>
</protein>
<dbReference type="InterPro" id="IPR036388">
    <property type="entry name" value="WH-like_DNA-bd_sf"/>
</dbReference>
<keyword evidence="2" id="KW-1185">Reference proteome</keyword>
<dbReference type="OrthoDB" id="5497412at2"/>
<gene>
    <name evidence="1" type="ORF">FNA67_08240</name>
</gene>
<proteinExistence type="predicted"/>
<dbReference type="GO" id="GO:0003677">
    <property type="term" value="F:DNA binding"/>
    <property type="evidence" value="ECO:0007669"/>
    <property type="project" value="InterPro"/>
</dbReference>
<dbReference type="Proteomes" id="UP000321062">
    <property type="component" value="Chromosome"/>
</dbReference>
<dbReference type="Gene3D" id="1.10.10.10">
    <property type="entry name" value="Winged helix-like DNA-binding domain superfamily/Winged helix DNA-binding domain"/>
    <property type="match status" value="1"/>
</dbReference>
<dbReference type="SMART" id="SM00421">
    <property type="entry name" value="HTH_LUXR"/>
    <property type="match status" value="1"/>
</dbReference>
<dbReference type="KEGG" id="yti:FNA67_08240"/>
<sequence length="379" mass="41186">MTLITQLSRLTDLAYDAAEGGSWESFLAATASVFDVEQANLMTDVPDSGSGRPLGQEHSWGALPSSWYPDPSNDQLMERTWRLPRGRIAVIQRLAESNEHALSEHYRTFLVEARLNHLVLALVPQTRGRVAFFSLVRTVDQAPFSPEEIEAIEGLIPHMRRALRLAGERSAPPRKNLFEHSPYGLVLLDEEGQSLAVNDLAGELLTNGDGIWSLGSSINIAGVRDFPAFVASLLESGPDFAPAVLRIERRKAEQPLAAIVAPAPAEWSQVGGRPAAAVLVLGDPEQSNSPEADVLVAHYGLTRSEARLAVMLVETRTLKAAAARLGIAAETARHHIKSVFHKTRTHSQAELVRLLVRHPTALFTPLGGSRPSILLSAKS</sequence>
<dbReference type="AlphaFoldDB" id="A0A5B9DMK9"/>
<evidence type="ECO:0000313" key="1">
    <source>
        <dbReference type="EMBL" id="QEE20165.1"/>
    </source>
</evidence>
<name>A0A5B9DMK9_9HYPH</name>
<dbReference type="SUPFAM" id="SSF46894">
    <property type="entry name" value="C-terminal effector domain of the bipartite response regulators"/>
    <property type="match status" value="1"/>
</dbReference>